<comment type="caution">
    <text evidence="3">The sequence shown here is derived from an EMBL/GenBank/DDBJ whole genome shotgun (WGS) entry which is preliminary data.</text>
</comment>
<sequence>MADDDLANVLTAVGPRLRALRKERAITLAQLGEATGISLSTLSRLESGQRKPTLELLLPLAKAHGVPLDELVDAPPTGDPRVHPRPFTRYGKTFVPLTRHLGGLQAYKMVLPGRPEESEVPEQRTHEGYEWLYVLEGRLRLVLGEHDVVLAAGEAAEFDTRTPHVFVSAGPEPAEILSIFGRQGERMHVRARPKGSSQTANGS</sequence>
<keyword evidence="4" id="KW-1185">Reference proteome</keyword>
<dbReference type="CDD" id="cd00093">
    <property type="entry name" value="HTH_XRE"/>
    <property type="match status" value="1"/>
</dbReference>
<dbReference type="InterPro" id="IPR013096">
    <property type="entry name" value="Cupin_2"/>
</dbReference>
<dbReference type="PANTHER" id="PTHR46797:SF1">
    <property type="entry name" value="METHYLPHOSPHONATE SYNTHASE"/>
    <property type="match status" value="1"/>
</dbReference>
<protein>
    <submittedName>
        <fullName evidence="3">Helix-turn-helix domain-containing protein</fullName>
    </submittedName>
</protein>
<dbReference type="PROSITE" id="PS50943">
    <property type="entry name" value="HTH_CROC1"/>
    <property type="match status" value="1"/>
</dbReference>
<evidence type="ECO:0000256" key="1">
    <source>
        <dbReference type="ARBA" id="ARBA00023125"/>
    </source>
</evidence>
<accession>A0A939JJ00</accession>
<dbReference type="Pfam" id="PF01381">
    <property type="entry name" value="HTH_3"/>
    <property type="match status" value="1"/>
</dbReference>
<dbReference type="CDD" id="cd02209">
    <property type="entry name" value="cupin_XRE_C"/>
    <property type="match status" value="1"/>
</dbReference>
<dbReference type="GO" id="GO:0003677">
    <property type="term" value="F:DNA binding"/>
    <property type="evidence" value="ECO:0007669"/>
    <property type="project" value="UniProtKB-KW"/>
</dbReference>
<dbReference type="SUPFAM" id="SSF47413">
    <property type="entry name" value="lambda repressor-like DNA-binding domains"/>
    <property type="match status" value="1"/>
</dbReference>
<dbReference type="InterPro" id="IPR014710">
    <property type="entry name" value="RmlC-like_jellyroll"/>
</dbReference>
<evidence type="ECO:0000259" key="2">
    <source>
        <dbReference type="PROSITE" id="PS50943"/>
    </source>
</evidence>
<dbReference type="Gene3D" id="2.60.120.10">
    <property type="entry name" value="Jelly Rolls"/>
    <property type="match status" value="1"/>
</dbReference>
<dbReference type="SMART" id="SM00530">
    <property type="entry name" value="HTH_XRE"/>
    <property type="match status" value="1"/>
</dbReference>
<dbReference type="Proteomes" id="UP000664167">
    <property type="component" value="Unassembled WGS sequence"/>
</dbReference>
<keyword evidence="1" id="KW-0238">DNA-binding</keyword>
<feature type="domain" description="HTH cro/C1-type" evidence="2">
    <location>
        <begin position="17"/>
        <end position="71"/>
    </location>
</feature>
<dbReference type="SUPFAM" id="SSF51182">
    <property type="entry name" value="RmlC-like cupins"/>
    <property type="match status" value="1"/>
</dbReference>
<dbReference type="GO" id="GO:0005829">
    <property type="term" value="C:cytosol"/>
    <property type="evidence" value="ECO:0007669"/>
    <property type="project" value="TreeGrafter"/>
</dbReference>
<dbReference type="InterPro" id="IPR050807">
    <property type="entry name" value="TransReg_Diox_bact_type"/>
</dbReference>
<gene>
    <name evidence="3" type="ORF">J0695_20790</name>
</gene>
<evidence type="ECO:0000313" key="3">
    <source>
        <dbReference type="EMBL" id="MBO0514217.1"/>
    </source>
</evidence>
<dbReference type="EMBL" id="JAFLRJ010000189">
    <property type="protein sequence ID" value="MBO0514217.1"/>
    <property type="molecule type" value="Genomic_DNA"/>
</dbReference>
<name>A0A939JJ00_9ACTN</name>
<dbReference type="AlphaFoldDB" id="A0A939JJ00"/>
<dbReference type="Pfam" id="PF07883">
    <property type="entry name" value="Cupin_2"/>
    <property type="match status" value="1"/>
</dbReference>
<dbReference type="RefSeq" id="WP_206963621.1">
    <property type="nucleotide sequence ID" value="NZ_BAAAJJ010000002.1"/>
</dbReference>
<dbReference type="InterPro" id="IPR011051">
    <property type="entry name" value="RmlC_Cupin_sf"/>
</dbReference>
<evidence type="ECO:0000313" key="4">
    <source>
        <dbReference type="Proteomes" id="UP000664167"/>
    </source>
</evidence>
<proteinExistence type="predicted"/>
<dbReference type="InterPro" id="IPR001387">
    <property type="entry name" value="Cro/C1-type_HTH"/>
</dbReference>
<dbReference type="InterPro" id="IPR010982">
    <property type="entry name" value="Lambda_DNA-bd_dom_sf"/>
</dbReference>
<dbReference type="PANTHER" id="PTHR46797">
    <property type="entry name" value="HTH-TYPE TRANSCRIPTIONAL REGULATOR"/>
    <property type="match status" value="1"/>
</dbReference>
<dbReference type="GO" id="GO:0003700">
    <property type="term" value="F:DNA-binding transcription factor activity"/>
    <property type="evidence" value="ECO:0007669"/>
    <property type="project" value="TreeGrafter"/>
</dbReference>
<organism evidence="3 4">
    <name type="scientific">Streptomyces beijiangensis</name>
    <dbReference type="NCBI Taxonomy" id="163361"/>
    <lineage>
        <taxon>Bacteria</taxon>
        <taxon>Bacillati</taxon>
        <taxon>Actinomycetota</taxon>
        <taxon>Actinomycetes</taxon>
        <taxon>Kitasatosporales</taxon>
        <taxon>Streptomycetaceae</taxon>
        <taxon>Streptomyces</taxon>
    </lineage>
</organism>
<dbReference type="Gene3D" id="1.10.260.40">
    <property type="entry name" value="lambda repressor-like DNA-binding domains"/>
    <property type="match status" value="1"/>
</dbReference>
<reference evidence="3" key="1">
    <citation type="submission" date="2021-03" db="EMBL/GenBank/DDBJ databases">
        <title>Streptomyces poriferae sp. nov., a novel marine sponge-derived Actinobacteria species with anti-MRSA activity.</title>
        <authorList>
            <person name="Sandoval-Powers M."/>
            <person name="Kralova S."/>
            <person name="Nguyen G.-S."/>
            <person name="Fawwal D."/>
            <person name="Degnes K."/>
            <person name="Klinkenberg G."/>
            <person name="Sletta H."/>
            <person name="Wentzel A."/>
            <person name="Liles M.R."/>
        </authorList>
    </citation>
    <scope>NUCLEOTIDE SEQUENCE</scope>
    <source>
        <strain evidence="3">DSM 41794</strain>
    </source>
</reference>